<dbReference type="Proteomes" id="UP001430953">
    <property type="component" value="Unassembled WGS sequence"/>
</dbReference>
<protein>
    <submittedName>
        <fullName evidence="1">Uncharacterized protein</fullName>
    </submittedName>
</protein>
<name>A0AAW2GZJ4_9HYME</name>
<reference evidence="1 2" key="1">
    <citation type="submission" date="2023-03" db="EMBL/GenBank/DDBJ databases">
        <title>High recombination rates correlate with genetic variation in Cardiocondyla obscurior ants.</title>
        <authorList>
            <person name="Errbii M."/>
        </authorList>
    </citation>
    <scope>NUCLEOTIDE SEQUENCE [LARGE SCALE GENOMIC DNA]</scope>
    <source>
        <strain evidence="1">Alpha-2009</strain>
        <tissue evidence="1">Whole body</tissue>
    </source>
</reference>
<keyword evidence="2" id="KW-1185">Reference proteome</keyword>
<evidence type="ECO:0000313" key="1">
    <source>
        <dbReference type="EMBL" id="KAL0132704.1"/>
    </source>
</evidence>
<comment type="caution">
    <text evidence="1">The sequence shown here is derived from an EMBL/GenBank/DDBJ whole genome shotgun (WGS) entry which is preliminary data.</text>
</comment>
<dbReference type="EMBL" id="JADYXP020000001">
    <property type="protein sequence ID" value="KAL0132704.1"/>
    <property type="molecule type" value="Genomic_DNA"/>
</dbReference>
<sequence length="134" mass="15191">MYTTSNERGHFSVNARKQCHTLSNEMKQVSLLKSFKTARHLLVTTLLQLTKLHHAYVRFILVAVKLMTGGCGGKTAAVAFRIYLQRKCRPIGDARNRPRKYIDARCYKLTTRIIIVLNSARMAGGKSDIVRRAV</sequence>
<dbReference type="AlphaFoldDB" id="A0AAW2GZJ4"/>
<evidence type="ECO:0000313" key="2">
    <source>
        <dbReference type="Proteomes" id="UP001430953"/>
    </source>
</evidence>
<organism evidence="1 2">
    <name type="scientific">Cardiocondyla obscurior</name>
    <dbReference type="NCBI Taxonomy" id="286306"/>
    <lineage>
        <taxon>Eukaryota</taxon>
        <taxon>Metazoa</taxon>
        <taxon>Ecdysozoa</taxon>
        <taxon>Arthropoda</taxon>
        <taxon>Hexapoda</taxon>
        <taxon>Insecta</taxon>
        <taxon>Pterygota</taxon>
        <taxon>Neoptera</taxon>
        <taxon>Endopterygota</taxon>
        <taxon>Hymenoptera</taxon>
        <taxon>Apocrita</taxon>
        <taxon>Aculeata</taxon>
        <taxon>Formicoidea</taxon>
        <taxon>Formicidae</taxon>
        <taxon>Myrmicinae</taxon>
        <taxon>Cardiocondyla</taxon>
    </lineage>
</organism>
<accession>A0AAW2GZJ4</accession>
<gene>
    <name evidence="1" type="ORF">PUN28_000447</name>
</gene>
<proteinExistence type="predicted"/>